<comment type="caution">
    <text evidence="5">The sequence shown here is derived from an EMBL/GenBank/DDBJ whole genome shotgun (WGS) entry which is preliminary data.</text>
</comment>
<comment type="similarity">
    <text evidence="3">Belongs to the iron/ascorbate-dependent oxidoreductase family.</text>
</comment>
<dbReference type="AlphaFoldDB" id="A0A5A7NWF5"/>
<dbReference type="OrthoDB" id="288590at2759"/>
<keyword evidence="1 3" id="KW-0479">Metal-binding</keyword>
<reference evidence="6" key="1">
    <citation type="journal article" date="2019" name="Curr. Biol.">
        <title>Genome Sequence of Striga asiatica Provides Insight into the Evolution of Plant Parasitism.</title>
        <authorList>
            <person name="Yoshida S."/>
            <person name="Kim S."/>
            <person name="Wafula E.K."/>
            <person name="Tanskanen J."/>
            <person name="Kim Y.M."/>
            <person name="Honaas L."/>
            <person name="Yang Z."/>
            <person name="Spallek T."/>
            <person name="Conn C.E."/>
            <person name="Ichihashi Y."/>
            <person name="Cheong K."/>
            <person name="Cui S."/>
            <person name="Der J.P."/>
            <person name="Gundlach H."/>
            <person name="Jiao Y."/>
            <person name="Hori C."/>
            <person name="Ishida J.K."/>
            <person name="Kasahara H."/>
            <person name="Kiba T."/>
            <person name="Kim M.S."/>
            <person name="Koo N."/>
            <person name="Laohavisit A."/>
            <person name="Lee Y.H."/>
            <person name="Lumba S."/>
            <person name="McCourt P."/>
            <person name="Mortimer J.C."/>
            <person name="Mutuku J.M."/>
            <person name="Nomura T."/>
            <person name="Sasaki-Sekimoto Y."/>
            <person name="Seto Y."/>
            <person name="Wang Y."/>
            <person name="Wakatake T."/>
            <person name="Sakakibara H."/>
            <person name="Demura T."/>
            <person name="Yamaguchi S."/>
            <person name="Yoneyama K."/>
            <person name="Manabe R.I."/>
            <person name="Nelson D.C."/>
            <person name="Schulman A.H."/>
            <person name="Timko M.P."/>
            <person name="dePamphilis C.W."/>
            <person name="Choi D."/>
            <person name="Shirasu K."/>
        </authorList>
    </citation>
    <scope>NUCLEOTIDE SEQUENCE [LARGE SCALE GENOMIC DNA]</scope>
    <source>
        <strain evidence="6">cv. UVA1</strain>
    </source>
</reference>
<dbReference type="GO" id="GO:0016706">
    <property type="term" value="F:2-oxoglutarate-dependent dioxygenase activity"/>
    <property type="evidence" value="ECO:0007669"/>
    <property type="project" value="UniProtKB-ARBA"/>
</dbReference>
<dbReference type="GO" id="GO:0009805">
    <property type="term" value="P:coumarin biosynthetic process"/>
    <property type="evidence" value="ECO:0007669"/>
    <property type="project" value="UniProtKB-ARBA"/>
</dbReference>
<dbReference type="Gene3D" id="2.60.120.330">
    <property type="entry name" value="B-lactam Antibiotic, Isopenicillin N Synthase, Chain"/>
    <property type="match status" value="1"/>
</dbReference>
<sequence length="365" mass="40130">MMNMVVLPPPPKVTNNVAQISTCRPAATNSGFPGIPVVDLSDPEAKSKVVAACRDFGFFKIVSHGVAADFLALLESKAVDFFNLPQELKEMWAPPGPLGYGCKNIGPNGDVGWIEYLLFHTNTGLDSSGSTGAPLTLRDFLDEYVAVVRSMTCTVLEMVAEGLGMETRDTLSHMIRNENSDSCFRVNHYPSCPGHLQGLIGFGEHTDPHIMSVLRSNDTSGFQILLKDGSWVDVPPDPTTFFFIVGDSLQAINQSIQTLYSELSIQKNSFLITNTEVMTNGRLKSVKHRVVAEGVGSRLSMIFFGGPPEGEKIAPLRSVMEDGEESLYKEFTWAEYMASAYKTRLGDNRLSHFEKKKFATEVQSE</sequence>
<feature type="domain" description="Fe2OG dioxygenase" evidence="4">
    <location>
        <begin position="179"/>
        <end position="307"/>
    </location>
</feature>
<dbReference type="InterPro" id="IPR026992">
    <property type="entry name" value="DIOX_N"/>
</dbReference>
<evidence type="ECO:0000256" key="1">
    <source>
        <dbReference type="ARBA" id="ARBA00022723"/>
    </source>
</evidence>
<proteinExistence type="inferred from homology"/>
<gene>
    <name evidence="5" type="ORF">STAS_00134</name>
</gene>
<organism evidence="5 6">
    <name type="scientific">Striga asiatica</name>
    <name type="common">Asiatic witchweed</name>
    <name type="synonym">Buchnera asiatica</name>
    <dbReference type="NCBI Taxonomy" id="4170"/>
    <lineage>
        <taxon>Eukaryota</taxon>
        <taxon>Viridiplantae</taxon>
        <taxon>Streptophyta</taxon>
        <taxon>Embryophyta</taxon>
        <taxon>Tracheophyta</taxon>
        <taxon>Spermatophyta</taxon>
        <taxon>Magnoliopsida</taxon>
        <taxon>eudicotyledons</taxon>
        <taxon>Gunneridae</taxon>
        <taxon>Pentapetalae</taxon>
        <taxon>asterids</taxon>
        <taxon>lamiids</taxon>
        <taxon>Lamiales</taxon>
        <taxon>Orobanchaceae</taxon>
        <taxon>Buchnereae</taxon>
        <taxon>Striga</taxon>
    </lineage>
</organism>
<dbReference type="PANTHER" id="PTHR47990">
    <property type="entry name" value="2-OXOGLUTARATE (2OG) AND FE(II)-DEPENDENT OXYGENASE SUPERFAMILY PROTEIN-RELATED"/>
    <property type="match status" value="1"/>
</dbReference>
<keyword evidence="3" id="KW-0560">Oxidoreductase</keyword>
<evidence type="ECO:0000313" key="6">
    <source>
        <dbReference type="Proteomes" id="UP000325081"/>
    </source>
</evidence>
<keyword evidence="6" id="KW-1185">Reference proteome</keyword>
<dbReference type="PROSITE" id="PS51471">
    <property type="entry name" value="FE2OG_OXY"/>
    <property type="match status" value="1"/>
</dbReference>
<dbReference type="Pfam" id="PF14226">
    <property type="entry name" value="DIOX_N"/>
    <property type="match status" value="1"/>
</dbReference>
<protein>
    <submittedName>
        <fullName evidence="5">Gibberellin 2-oxidase</fullName>
    </submittedName>
</protein>
<dbReference type="GO" id="GO:0046872">
    <property type="term" value="F:metal ion binding"/>
    <property type="evidence" value="ECO:0007669"/>
    <property type="project" value="UniProtKB-KW"/>
</dbReference>
<keyword evidence="2 3" id="KW-0408">Iron</keyword>
<evidence type="ECO:0000313" key="5">
    <source>
        <dbReference type="EMBL" id="GER24597.1"/>
    </source>
</evidence>
<dbReference type="Pfam" id="PF03171">
    <property type="entry name" value="2OG-FeII_Oxy"/>
    <property type="match status" value="1"/>
</dbReference>
<evidence type="ECO:0000259" key="4">
    <source>
        <dbReference type="PROSITE" id="PS51471"/>
    </source>
</evidence>
<dbReference type="InterPro" id="IPR005123">
    <property type="entry name" value="Oxoglu/Fe-dep_dioxygenase_dom"/>
</dbReference>
<dbReference type="GO" id="GO:0002238">
    <property type="term" value="P:response to molecule of fungal origin"/>
    <property type="evidence" value="ECO:0007669"/>
    <property type="project" value="UniProtKB-ARBA"/>
</dbReference>
<dbReference type="EMBL" id="BKCP01000001">
    <property type="protein sequence ID" value="GER24597.1"/>
    <property type="molecule type" value="Genomic_DNA"/>
</dbReference>
<dbReference type="SUPFAM" id="SSF51197">
    <property type="entry name" value="Clavaminate synthase-like"/>
    <property type="match status" value="2"/>
</dbReference>
<accession>A0A5A7NWF5</accession>
<dbReference type="InterPro" id="IPR027443">
    <property type="entry name" value="IPNS-like_sf"/>
</dbReference>
<evidence type="ECO:0000256" key="3">
    <source>
        <dbReference type="RuleBase" id="RU003682"/>
    </source>
</evidence>
<name>A0A5A7NWF5_STRAF</name>
<dbReference type="InterPro" id="IPR050231">
    <property type="entry name" value="Iron_ascorbate_oxido_reductase"/>
</dbReference>
<dbReference type="InterPro" id="IPR044861">
    <property type="entry name" value="IPNS-like_FE2OG_OXY"/>
</dbReference>
<evidence type="ECO:0000256" key="2">
    <source>
        <dbReference type="ARBA" id="ARBA00023004"/>
    </source>
</evidence>
<dbReference type="Proteomes" id="UP000325081">
    <property type="component" value="Unassembled WGS sequence"/>
</dbReference>